<name>A0A7S4MHP8_9EUKA</name>
<dbReference type="AlphaFoldDB" id="A0A7S4MHP8"/>
<dbReference type="InterPro" id="IPR036770">
    <property type="entry name" value="Ankyrin_rpt-contain_sf"/>
</dbReference>
<protein>
    <submittedName>
        <fullName evidence="1">Uncharacterized protein</fullName>
    </submittedName>
</protein>
<dbReference type="EMBL" id="HBKP01013708">
    <property type="protein sequence ID" value="CAE2222613.1"/>
    <property type="molecule type" value="Transcribed_RNA"/>
</dbReference>
<reference evidence="1" key="1">
    <citation type="submission" date="2021-01" db="EMBL/GenBank/DDBJ databases">
        <authorList>
            <person name="Corre E."/>
            <person name="Pelletier E."/>
            <person name="Niang G."/>
            <person name="Scheremetjew M."/>
            <person name="Finn R."/>
            <person name="Kale V."/>
            <person name="Holt S."/>
            <person name="Cochrane G."/>
            <person name="Meng A."/>
            <person name="Brown T."/>
            <person name="Cohen L."/>
        </authorList>
    </citation>
    <scope>NUCLEOTIDE SEQUENCE</scope>
    <source>
        <strain evidence="1">DIVA3 518/3/11/1/6</strain>
    </source>
</reference>
<evidence type="ECO:0000313" key="1">
    <source>
        <dbReference type="EMBL" id="CAE2222613.1"/>
    </source>
</evidence>
<dbReference type="SUPFAM" id="SSF48403">
    <property type="entry name" value="Ankyrin repeat"/>
    <property type="match status" value="1"/>
</dbReference>
<proteinExistence type="predicted"/>
<organism evidence="1">
    <name type="scientific">Vannella robusta</name>
    <dbReference type="NCBI Taxonomy" id="1487602"/>
    <lineage>
        <taxon>Eukaryota</taxon>
        <taxon>Amoebozoa</taxon>
        <taxon>Discosea</taxon>
        <taxon>Flabellinia</taxon>
        <taxon>Vannellidae</taxon>
        <taxon>Vannella</taxon>
    </lineage>
</organism>
<sequence>MLKLKVLSHQGFERGIPLKNRGSFQDLMGVFEYLKEIDLETHKNYCLWYAVRNNMSEVVPELLTHFQSKSESETLFLGKMLASACKDGKGEIAEMILSHPTIDVNVDINRKQDYLFNCYRTPLNEALISGQWRLAQLLIDHPEHELSSESVKDCFDSIRNLNDDMFLQWAMRFLAECPTPPSVYSPLLSSEKRKLLEKKLFSKSRTKSARK</sequence>
<accession>A0A7S4MHP8</accession>
<dbReference type="Gene3D" id="1.25.40.20">
    <property type="entry name" value="Ankyrin repeat-containing domain"/>
    <property type="match status" value="1"/>
</dbReference>
<gene>
    <name evidence="1" type="ORF">VSP0166_LOCUS9753</name>
</gene>